<dbReference type="AlphaFoldDB" id="A0A4U1MJB3"/>
<keyword evidence="1" id="KW-0812">Transmembrane</keyword>
<dbReference type="PANTHER" id="PTHR41775">
    <property type="entry name" value="SECRETED PROTEIN-RELATED"/>
    <property type="match status" value="1"/>
</dbReference>
<keyword evidence="4" id="KW-0482">Metalloprotease</keyword>
<dbReference type="OrthoDB" id="275270at2"/>
<dbReference type="InterPro" id="IPR036116">
    <property type="entry name" value="FN3_sf"/>
</dbReference>
<dbReference type="Gene3D" id="3.40.50.12090">
    <property type="match status" value="2"/>
</dbReference>
<dbReference type="GO" id="GO:0006508">
    <property type="term" value="P:proteolysis"/>
    <property type="evidence" value="ECO:0007669"/>
    <property type="project" value="UniProtKB-KW"/>
</dbReference>
<dbReference type="EMBL" id="SWFM01000002">
    <property type="protein sequence ID" value="TKD70674.1"/>
    <property type="molecule type" value="Genomic_DNA"/>
</dbReference>
<name>A0A4U1MJB3_9BACL</name>
<dbReference type="NCBIfam" id="TIGR03296">
    <property type="entry name" value="M6dom_TIGR03296"/>
    <property type="match status" value="1"/>
</dbReference>
<dbReference type="GO" id="GO:0005509">
    <property type="term" value="F:calcium ion binding"/>
    <property type="evidence" value="ECO:0007669"/>
    <property type="project" value="InterPro"/>
</dbReference>
<dbReference type="SMART" id="SM00060">
    <property type="entry name" value="FN3"/>
    <property type="match status" value="1"/>
</dbReference>
<evidence type="ECO:0000313" key="4">
    <source>
        <dbReference type="EMBL" id="TKD70674.1"/>
    </source>
</evidence>
<dbReference type="CDD" id="cd00063">
    <property type="entry name" value="FN3"/>
    <property type="match status" value="1"/>
</dbReference>
<dbReference type="PANTHER" id="PTHR41775:SF1">
    <property type="entry name" value="PEPTIDASE M6-LIKE DOMAIN-CONTAINING PROTEIN"/>
    <property type="match status" value="1"/>
</dbReference>
<keyword evidence="4" id="KW-0378">Hydrolase</keyword>
<feature type="domain" description="EF-hand" evidence="2">
    <location>
        <begin position="258"/>
        <end position="293"/>
    </location>
</feature>
<comment type="caution">
    <text evidence="4">The sequence shown here is derived from an EMBL/GenBank/DDBJ whole genome shotgun (WGS) entry which is preliminary data.</text>
</comment>
<dbReference type="PROSITE" id="PS50222">
    <property type="entry name" value="EF_HAND_2"/>
    <property type="match status" value="1"/>
</dbReference>
<dbReference type="Pfam" id="PF05547">
    <property type="entry name" value="Peptidase_M6"/>
    <property type="match status" value="1"/>
</dbReference>
<organism evidence="4 5">
    <name type="scientific">Guptibacillus hwajinpoensis</name>
    <dbReference type="NCBI Taxonomy" id="208199"/>
    <lineage>
        <taxon>Bacteria</taxon>
        <taxon>Bacillati</taxon>
        <taxon>Bacillota</taxon>
        <taxon>Bacilli</taxon>
        <taxon>Bacillales</taxon>
        <taxon>Guptibacillaceae</taxon>
        <taxon>Guptibacillus</taxon>
    </lineage>
</organism>
<dbReference type="Pfam" id="PF04122">
    <property type="entry name" value="CW_binding_2"/>
    <property type="match status" value="3"/>
</dbReference>
<dbReference type="InterPro" id="IPR007253">
    <property type="entry name" value="Cell_wall-bd_2"/>
</dbReference>
<dbReference type="SUPFAM" id="SSF49265">
    <property type="entry name" value="Fibronectin type III"/>
    <property type="match status" value="1"/>
</dbReference>
<dbReference type="InterPro" id="IPR013783">
    <property type="entry name" value="Ig-like_fold"/>
</dbReference>
<dbReference type="SUPFAM" id="SSF55486">
    <property type="entry name" value="Metalloproteases ('zincins'), catalytic domain"/>
    <property type="match status" value="1"/>
</dbReference>
<dbReference type="InterPro" id="IPR003961">
    <property type="entry name" value="FN3_dom"/>
</dbReference>
<reference evidence="4 5" key="1">
    <citation type="submission" date="2019-04" db="EMBL/GenBank/DDBJ databases">
        <title>Genome sequence of Bacillus hwajinpoensis strain Y2.</title>
        <authorList>
            <person name="Fair J.L."/>
            <person name="Maclea K.S."/>
        </authorList>
    </citation>
    <scope>NUCLEOTIDE SEQUENCE [LARGE SCALE GENOMIC DNA]</scope>
    <source>
        <strain evidence="4 5">Y2</strain>
    </source>
</reference>
<feature type="transmembrane region" description="Helical" evidence="1">
    <location>
        <begin position="36"/>
        <end position="54"/>
    </location>
</feature>
<proteinExistence type="predicted"/>
<accession>A0A4U1MJB3</accession>
<keyword evidence="4" id="KW-0645">Protease</keyword>
<dbReference type="PROSITE" id="PS00018">
    <property type="entry name" value="EF_HAND_1"/>
    <property type="match status" value="1"/>
</dbReference>
<dbReference type="PROSITE" id="PS50853">
    <property type="entry name" value="FN3"/>
    <property type="match status" value="1"/>
</dbReference>
<dbReference type="Gene3D" id="2.60.40.10">
    <property type="entry name" value="Immunoglobulins"/>
    <property type="match status" value="1"/>
</dbReference>
<evidence type="ECO:0000259" key="2">
    <source>
        <dbReference type="PROSITE" id="PS50222"/>
    </source>
</evidence>
<protein>
    <submittedName>
        <fullName evidence="4">M6 family metalloprotease domain-containing protein</fullName>
    </submittedName>
</protein>
<dbReference type="InterPro" id="IPR002048">
    <property type="entry name" value="EF_hand_dom"/>
</dbReference>
<keyword evidence="1" id="KW-1133">Transmembrane helix</keyword>
<dbReference type="Pfam" id="PF00041">
    <property type="entry name" value="fn3"/>
    <property type="match status" value="1"/>
</dbReference>
<dbReference type="InterPro" id="IPR018247">
    <property type="entry name" value="EF_Hand_1_Ca_BS"/>
</dbReference>
<gene>
    <name evidence="4" type="ORF">FBF83_08615</name>
</gene>
<keyword evidence="1" id="KW-0472">Membrane</keyword>
<dbReference type="GO" id="GO:0008237">
    <property type="term" value="F:metallopeptidase activity"/>
    <property type="evidence" value="ECO:0007669"/>
    <property type="project" value="UniProtKB-KW"/>
</dbReference>
<sequence length="953" mass="103907">MLNYGKVSLANGRLLKYEFGGITLNDLRGKTMRKSAYGFGVLLCSLLMVFLFTGNANAMPAKEETKQLVQPSGETFKATLNGNENLNWWTTEDASVIKIGNDNYWYYAKIVDQDLQLTNAKYAIDEKPSDAADLKEVMKLEPGNKLMAKPKEIPTNDQIELLSAREHSTLVLLVEFNDVKIKNKDADWNKRFFGSTGSTLNKYYDEVSEGKLQFKAASETSGVVNDGVVKVSINKNHPRPEGAYNQNERYYQLFKDAVSASNAKVNYAQFDQNKDGYLSSEELHIVTIVAGGEASYGDEGKVVWGHMTNLYDSEAPRLDGVKIGAYLANGGYTMFGENHGDHMATVGIIAHELGHDLGLPDLYDYDNSSFGVGIHSLMGGGAWTTANYKYGGEYPTHLDPWSKMVLGFIRPVEVQDNGTYQVTNFLANDYSVLKLKTPDESEYFLVENRQFKGFDIGLAEYAAAPGIAIWHIDEDQLSNGMVNQDETHKAVDLEEANESRLGYPEFDQDPEHYPYMYYDHYFSGNGYAQFTNTSKPNSKLYSGSNSSVSVTVLDPSRDSMAVSVKVPNGEDKNPPVWPKSAKLTSSAITNSSITLGWPTATDPSGIASYIIYKNGSFLKEVNASTRSLKVQGLATNKEYTFKVEAVDKKGYATTNGPSLKVKTSATTILRIEGLNRFATAAKISKETFSAAETVVIARGYDFPDALSGAPLAYQLNAPILLTKTDSLPKETADEIKRLKVTKAIILGGNNAISPSTADAIKALGLSVERISGENRYETSAKIAKRMGGDPAYAVVAYGRNFPDALAIAPYAAKMGYPILLVESDKIPTATSKALVGINDTIVVGGNQVITSKVYNNLPSPERISGENRFGTAAAVKANYYPDAKTAYLANGYGFADALTGSVLAGKQNAPLLLVKSNSIPPETTSAIKTVTDFRILGGEAAINKSVEDMLFQK</sequence>
<dbReference type="InterPro" id="IPR008757">
    <property type="entry name" value="Peptidase_M6-like_domain"/>
</dbReference>
<evidence type="ECO:0000256" key="1">
    <source>
        <dbReference type="SAM" id="Phobius"/>
    </source>
</evidence>
<dbReference type="Proteomes" id="UP000310541">
    <property type="component" value="Unassembled WGS sequence"/>
</dbReference>
<evidence type="ECO:0000313" key="5">
    <source>
        <dbReference type="Proteomes" id="UP000310541"/>
    </source>
</evidence>
<evidence type="ECO:0000259" key="3">
    <source>
        <dbReference type="PROSITE" id="PS50853"/>
    </source>
</evidence>
<feature type="domain" description="Fibronectin type-III" evidence="3">
    <location>
        <begin position="579"/>
        <end position="666"/>
    </location>
</feature>